<evidence type="ECO:0000256" key="1">
    <source>
        <dbReference type="SAM" id="MobiDB-lite"/>
    </source>
</evidence>
<dbReference type="Proteomes" id="UP000050761">
    <property type="component" value="Unassembled WGS sequence"/>
</dbReference>
<dbReference type="AlphaFoldDB" id="A0A183FFX1"/>
<accession>A0A3P7XG39</accession>
<sequence>MDSEEQQMEGQGQDVAAEEEEVDEENMMVGGSSACLAMSNVTTRGWTTGKIRAIAGNRGFFSNFRRREVCGERSFKVKPRIDDAWVFITSDVKKATVPVKETGFTTEGVQAGDSLDSKSLLSWTRSTRILRDHAGLATHSRRTPSASTNSTLNVMALLGAPITVAALLALLTISAQTSPPADGEAEKVASSEEPAGSDNPTEAEPHGETTEEASPDTTADSHGDPSKKSEEHTDAPSNLKGKDGKDAKKKSSSHYLTAFPLAMGAGFVIAQQLL</sequence>
<gene>
    <name evidence="2" type="ORF">HPBE_LOCUS5478</name>
</gene>
<keyword evidence="3" id="KW-1185">Reference proteome</keyword>
<proteinExistence type="predicted"/>
<reference evidence="4" key="2">
    <citation type="submission" date="2019-09" db="UniProtKB">
        <authorList>
            <consortium name="WormBaseParasite"/>
        </authorList>
    </citation>
    <scope>IDENTIFICATION</scope>
</reference>
<evidence type="ECO:0000313" key="2">
    <source>
        <dbReference type="EMBL" id="VDO64699.1"/>
    </source>
</evidence>
<reference evidence="2 3" key="1">
    <citation type="submission" date="2018-11" db="EMBL/GenBank/DDBJ databases">
        <authorList>
            <consortium name="Pathogen Informatics"/>
        </authorList>
    </citation>
    <scope>NUCLEOTIDE SEQUENCE [LARGE SCALE GENOMIC DNA]</scope>
</reference>
<dbReference type="WBParaSite" id="HPBE_0000547701-mRNA-1">
    <property type="protein sequence ID" value="HPBE_0000547701-mRNA-1"/>
    <property type="gene ID" value="HPBE_0000547701"/>
</dbReference>
<evidence type="ECO:0000313" key="4">
    <source>
        <dbReference type="WBParaSite" id="HPBE_0000547701-mRNA-1"/>
    </source>
</evidence>
<protein>
    <submittedName>
        <fullName evidence="4">Transmembrane protein</fullName>
    </submittedName>
</protein>
<feature type="compositionally biased region" description="Acidic residues" evidence="1">
    <location>
        <begin position="16"/>
        <end position="26"/>
    </location>
</feature>
<feature type="region of interest" description="Disordered" evidence="1">
    <location>
        <begin position="1"/>
        <end position="27"/>
    </location>
</feature>
<organism evidence="3 4">
    <name type="scientific">Heligmosomoides polygyrus</name>
    <name type="common">Parasitic roundworm</name>
    <dbReference type="NCBI Taxonomy" id="6339"/>
    <lineage>
        <taxon>Eukaryota</taxon>
        <taxon>Metazoa</taxon>
        <taxon>Ecdysozoa</taxon>
        <taxon>Nematoda</taxon>
        <taxon>Chromadorea</taxon>
        <taxon>Rhabditida</taxon>
        <taxon>Rhabditina</taxon>
        <taxon>Rhabditomorpha</taxon>
        <taxon>Strongyloidea</taxon>
        <taxon>Heligmosomidae</taxon>
        <taxon>Heligmosomoides</taxon>
    </lineage>
</organism>
<feature type="region of interest" description="Disordered" evidence="1">
    <location>
        <begin position="178"/>
        <end position="252"/>
    </location>
</feature>
<accession>A0A183FFX1</accession>
<dbReference type="EMBL" id="UZAH01025477">
    <property type="protein sequence ID" value="VDO64699.1"/>
    <property type="molecule type" value="Genomic_DNA"/>
</dbReference>
<feature type="compositionally biased region" description="Basic and acidic residues" evidence="1">
    <location>
        <begin position="219"/>
        <end position="246"/>
    </location>
</feature>
<name>A0A183FFX1_HELPZ</name>
<evidence type="ECO:0000313" key="3">
    <source>
        <dbReference type="Proteomes" id="UP000050761"/>
    </source>
</evidence>